<accession>A0A8S5UAS0</accession>
<dbReference type="EMBL" id="BK016057">
    <property type="protein sequence ID" value="DAF91577.1"/>
    <property type="molecule type" value="Genomic_DNA"/>
</dbReference>
<name>A0A8S5UAS0_9CAUD</name>
<reference evidence="1" key="1">
    <citation type="journal article" date="2021" name="Proc. Natl. Acad. Sci. U.S.A.">
        <title>A Catalog of Tens of Thousands of Viruses from Human Metagenomes Reveals Hidden Associations with Chronic Diseases.</title>
        <authorList>
            <person name="Tisza M.J."/>
            <person name="Buck C.B."/>
        </authorList>
    </citation>
    <scope>NUCLEOTIDE SEQUENCE</scope>
    <source>
        <strain evidence="1">CtlIg4</strain>
    </source>
</reference>
<evidence type="ECO:0000313" key="1">
    <source>
        <dbReference type="EMBL" id="DAF91577.1"/>
    </source>
</evidence>
<organism evidence="1">
    <name type="scientific">Siphoviridae sp. ctlIg4</name>
    <dbReference type="NCBI Taxonomy" id="2825647"/>
    <lineage>
        <taxon>Viruses</taxon>
        <taxon>Duplodnaviria</taxon>
        <taxon>Heunggongvirae</taxon>
        <taxon>Uroviricota</taxon>
        <taxon>Caudoviricetes</taxon>
    </lineage>
</organism>
<sequence length="30" mass="3687">MKLFSILFCFVTNFSYICRKNKQIWVLKKS</sequence>
<protein>
    <submittedName>
        <fullName evidence="1">Uncharacterized protein</fullName>
    </submittedName>
</protein>
<proteinExistence type="predicted"/>